<feature type="binding site" evidence="4">
    <location>
        <position position="357"/>
    </location>
    <ligand>
        <name>S-adenosyl-L-methionine</name>
        <dbReference type="ChEBI" id="CHEBI:59789"/>
    </ligand>
</feature>
<keyword evidence="1 4" id="KW-0489">Methyltransferase</keyword>
<feature type="binding site" evidence="4">
    <location>
        <position position="335"/>
    </location>
    <ligand>
        <name>S-adenosyl-L-methionine</name>
        <dbReference type="ChEBI" id="CHEBI:59789"/>
    </ligand>
</feature>
<gene>
    <name evidence="7" type="ORF">C2L80_06620</name>
</gene>
<dbReference type="InterPro" id="IPR029063">
    <property type="entry name" value="SAM-dependent_MTases_sf"/>
</dbReference>
<dbReference type="SUPFAM" id="SSF53335">
    <property type="entry name" value="S-adenosyl-L-methionine-dependent methyltransferases"/>
    <property type="match status" value="1"/>
</dbReference>
<accession>A0A2K2U531</accession>
<dbReference type="InterPro" id="IPR030391">
    <property type="entry name" value="MeTrfase_TrmA_CS"/>
</dbReference>
<evidence type="ECO:0000313" key="8">
    <source>
        <dbReference type="Proteomes" id="UP000236488"/>
    </source>
</evidence>
<comment type="caution">
    <text evidence="7">The sequence shown here is derived from an EMBL/GenBank/DDBJ whole genome shotgun (WGS) entry which is preliminary data.</text>
</comment>
<evidence type="ECO:0000313" key="7">
    <source>
        <dbReference type="EMBL" id="PNV65427.1"/>
    </source>
</evidence>
<dbReference type="PANTHER" id="PTHR11061">
    <property type="entry name" value="RNA M5U METHYLTRANSFERASE"/>
    <property type="match status" value="1"/>
</dbReference>
<feature type="region of interest" description="Disordered" evidence="6">
    <location>
        <begin position="1"/>
        <end position="37"/>
    </location>
</feature>
<proteinExistence type="inferred from homology"/>
<dbReference type="FunFam" id="2.40.50.1070:FF:000003">
    <property type="entry name" value="23S rRNA (Uracil-5-)-methyltransferase RumA"/>
    <property type="match status" value="1"/>
</dbReference>
<feature type="binding site" evidence="4">
    <location>
        <position position="306"/>
    </location>
    <ligand>
        <name>S-adenosyl-L-methionine</name>
        <dbReference type="ChEBI" id="CHEBI:59789"/>
    </ligand>
</feature>
<dbReference type="Gene3D" id="3.40.50.150">
    <property type="entry name" value="Vaccinia Virus protein VP39"/>
    <property type="match status" value="1"/>
</dbReference>
<reference evidence="7 8" key="1">
    <citation type="journal article" date="2018" name="Int. J. Syst. Evol. Microbiol.">
        <title>Rubneribacter badeniensis gen. nov., sp. nov. and Enteroscipio rubneri gen. nov., sp. nov., new members of the Eggerthellaceae isolated from human faeces.</title>
        <authorList>
            <person name="Danylec N."/>
            <person name="Gobl A."/>
            <person name="Stoll D.A."/>
            <person name="Hetzer B."/>
            <person name="Kulling S.E."/>
            <person name="Huch M."/>
        </authorList>
    </citation>
    <scope>NUCLEOTIDE SEQUENCE [LARGE SCALE GENOMIC DNA]</scope>
    <source>
        <strain evidence="7 8">ResAG-85</strain>
    </source>
</reference>
<feature type="compositionally biased region" description="Basic and acidic residues" evidence="6">
    <location>
        <begin position="129"/>
        <end position="140"/>
    </location>
</feature>
<feature type="active site" description="Nucleophile" evidence="4">
    <location>
        <position position="432"/>
    </location>
</feature>
<keyword evidence="2 4" id="KW-0808">Transferase</keyword>
<keyword evidence="3 4" id="KW-0949">S-adenosyl-L-methionine</keyword>
<evidence type="ECO:0000256" key="4">
    <source>
        <dbReference type="PROSITE-ProRule" id="PRU01024"/>
    </source>
</evidence>
<dbReference type="Gene3D" id="2.40.50.1070">
    <property type="match status" value="1"/>
</dbReference>
<dbReference type="PROSITE" id="PS01231">
    <property type="entry name" value="TRMA_2"/>
    <property type="match status" value="1"/>
</dbReference>
<dbReference type="EMBL" id="PPEL01000031">
    <property type="protein sequence ID" value="PNV65427.1"/>
    <property type="molecule type" value="Genomic_DNA"/>
</dbReference>
<dbReference type="PANTHER" id="PTHR11061:SF30">
    <property type="entry name" value="TRNA (URACIL(54)-C(5))-METHYLTRANSFERASE"/>
    <property type="match status" value="1"/>
</dbReference>
<dbReference type="FunFam" id="3.40.50.150:FF:000009">
    <property type="entry name" value="23S rRNA (Uracil(1939)-C(5))-methyltransferase RlmD"/>
    <property type="match status" value="1"/>
</dbReference>
<feature type="compositionally biased region" description="Basic and acidic residues" evidence="6">
    <location>
        <begin position="20"/>
        <end position="37"/>
    </location>
</feature>
<name>A0A2K2U531_9ACTN</name>
<feature type="active site" evidence="5">
    <location>
        <position position="432"/>
    </location>
</feature>
<evidence type="ECO:0000256" key="3">
    <source>
        <dbReference type="ARBA" id="ARBA00022691"/>
    </source>
</evidence>
<evidence type="ECO:0000256" key="1">
    <source>
        <dbReference type="ARBA" id="ARBA00022603"/>
    </source>
</evidence>
<evidence type="ECO:0000256" key="5">
    <source>
        <dbReference type="PROSITE-ProRule" id="PRU10015"/>
    </source>
</evidence>
<dbReference type="InterPro" id="IPR030390">
    <property type="entry name" value="MeTrfase_TrmA_AS"/>
</dbReference>
<organism evidence="7 8">
    <name type="scientific">Rubneribacter badeniensis</name>
    <dbReference type="NCBI Taxonomy" id="2070688"/>
    <lineage>
        <taxon>Bacteria</taxon>
        <taxon>Bacillati</taxon>
        <taxon>Actinomycetota</taxon>
        <taxon>Coriobacteriia</taxon>
        <taxon>Eggerthellales</taxon>
        <taxon>Eggerthellaceae</taxon>
        <taxon>Rubneribacter</taxon>
    </lineage>
</organism>
<sequence length="483" mass="52332">MPSSLSGSAYGDARQGRRLKASEGRAQRDGTRPLRAGERGCEAALSAATCAAGNVRSCPVERVCGACQHVGRPYAEQLAAKDARVAALFADVASQGAIRPILGMKEPYHYRNKVISPYAPGRRLAGGEGRGRDSGRDTQKGRGRATGKGRERGRGHRDAPRREILCGMYAAGSHRIVPTDGCLIENEEAKRVIRAVRDLMGRFGLAPYDEDAHTGFLRHAVVRVGHESGEMLVTLVTNGREFPASRAFCRELVRRCPAITTIVQNVNERRTNVILGQREQRLYGPGFILDTLCGLSFRISSQSFYQVNAVQTAVLYETAVNLARFTGAERAIDAYCGTGTIGLVAAKRGAAQVTGVDTVASAIRDARENARHNGVENARFVVADAGDFMRDLACEGERIDVLLMDPPRAGASEAFLEAAAALAPARIVYISCNPETQVRDLRFLCERGYAVRVVQPVDMFPHTDHVETVALVEREGAPQTDAR</sequence>
<dbReference type="GO" id="GO:0070041">
    <property type="term" value="F:rRNA (uridine-C5-)-methyltransferase activity"/>
    <property type="evidence" value="ECO:0007669"/>
    <property type="project" value="TreeGrafter"/>
</dbReference>
<feature type="compositionally biased region" description="Basic and acidic residues" evidence="6">
    <location>
        <begin position="148"/>
        <end position="157"/>
    </location>
</feature>
<dbReference type="CDD" id="cd02440">
    <property type="entry name" value="AdoMet_MTases"/>
    <property type="match status" value="1"/>
</dbReference>
<keyword evidence="8" id="KW-1185">Reference proteome</keyword>
<dbReference type="InterPro" id="IPR010280">
    <property type="entry name" value="U5_MeTrfase_fam"/>
</dbReference>
<protein>
    <submittedName>
        <fullName evidence="7">23S rRNA (Uracil(1939)-C(5))-methyltransferase RlmD</fullName>
    </submittedName>
</protein>
<evidence type="ECO:0000256" key="2">
    <source>
        <dbReference type="ARBA" id="ARBA00022679"/>
    </source>
</evidence>
<feature type="binding site" evidence="4">
    <location>
        <position position="405"/>
    </location>
    <ligand>
        <name>S-adenosyl-L-methionine</name>
        <dbReference type="ChEBI" id="CHEBI:59789"/>
    </ligand>
</feature>
<dbReference type="PROSITE" id="PS51687">
    <property type="entry name" value="SAM_MT_RNA_M5U"/>
    <property type="match status" value="1"/>
</dbReference>
<dbReference type="PROSITE" id="PS01230">
    <property type="entry name" value="TRMA_1"/>
    <property type="match status" value="1"/>
</dbReference>
<evidence type="ECO:0000256" key="6">
    <source>
        <dbReference type="SAM" id="MobiDB-lite"/>
    </source>
</evidence>
<dbReference type="GO" id="GO:0070475">
    <property type="term" value="P:rRNA base methylation"/>
    <property type="evidence" value="ECO:0007669"/>
    <property type="project" value="TreeGrafter"/>
</dbReference>
<dbReference type="Pfam" id="PF05958">
    <property type="entry name" value="tRNA_U5-meth_tr"/>
    <property type="match status" value="1"/>
</dbReference>
<dbReference type="Proteomes" id="UP000236488">
    <property type="component" value="Unassembled WGS sequence"/>
</dbReference>
<dbReference type="NCBIfam" id="TIGR00479">
    <property type="entry name" value="rumA"/>
    <property type="match status" value="1"/>
</dbReference>
<feature type="region of interest" description="Disordered" evidence="6">
    <location>
        <begin position="119"/>
        <end position="157"/>
    </location>
</feature>
<dbReference type="AlphaFoldDB" id="A0A2K2U531"/>
<comment type="similarity">
    <text evidence="4">Belongs to the class I-like SAM-binding methyltransferase superfamily. RNA M5U methyltransferase family.</text>
</comment>